<accession>A0A6J7NNS2</accession>
<reference evidence="1" key="1">
    <citation type="submission" date="2020-05" db="EMBL/GenBank/DDBJ databases">
        <authorList>
            <person name="Chiriac C."/>
            <person name="Salcher M."/>
            <person name="Ghai R."/>
            <person name="Kavagutti S V."/>
        </authorList>
    </citation>
    <scope>NUCLEOTIDE SEQUENCE</scope>
</reference>
<dbReference type="EMBL" id="CAFBOX010000042">
    <property type="protein sequence ID" value="CAB4994208.1"/>
    <property type="molecule type" value="Genomic_DNA"/>
</dbReference>
<organism evidence="1">
    <name type="scientific">freshwater metagenome</name>
    <dbReference type="NCBI Taxonomy" id="449393"/>
    <lineage>
        <taxon>unclassified sequences</taxon>
        <taxon>metagenomes</taxon>
        <taxon>ecological metagenomes</taxon>
    </lineage>
</organism>
<evidence type="ECO:0000313" key="1">
    <source>
        <dbReference type="EMBL" id="CAB4994208.1"/>
    </source>
</evidence>
<protein>
    <submittedName>
        <fullName evidence="1">Unannotated protein</fullName>
    </submittedName>
</protein>
<name>A0A6J7NNS2_9ZZZZ</name>
<gene>
    <name evidence="1" type="ORF">UFOPK4035_00373</name>
</gene>
<sequence length="35" mass="3837">MGFAAFLLAFIKFLMNPTMIMAFANLLSKALKTLG</sequence>
<proteinExistence type="predicted"/>
<dbReference type="AlphaFoldDB" id="A0A6J7NNS2"/>